<evidence type="ECO:0000256" key="9">
    <source>
        <dbReference type="ARBA" id="ARBA00069466"/>
    </source>
</evidence>
<evidence type="ECO:0000256" key="3">
    <source>
        <dbReference type="ARBA" id="ARBA00018311"/>
    </source>
</evidence>
<dbReference type="AlphaFoldDB" id="A0AAD5Y184"/>
<comment type="subcellular location">
    <subcellularLocation>
        <location evidence="1">Nucleus</location>
    </subcellularLocation>
</comment>
<evidence type="ECO:0000256" key="8">
    <source>
        <dbReference type="ARBA" id="ARBA00032592"/>
    </source>
</evidence>
<protein>
    <recommendedName>
        <fullName evidence="3">Endoribonuclease YSH1</fullName>
    </recommendedName>
    <alternativeName>
        <fullName evidence="9">Endoribonuclease ysh1</fullName>
    </alternativeName>
    <alternativeName>
        <fullName evidence="8 10">mRNA 3'-end-processing protein YSH1</fullName>
    </alternativeName>
</protein>
<evidence type="ECO:0000256" key="1">
    <source>
        <dbReference type="ARBA" id="ARBA00004123"/>
    </source>
</evidence>
<feature type="domain" description="Beta-Casp" evidence="13">
    <location>
        <begin position="257"/>
        <end position="378"/>
    </location>
</feature>
<dbReference type="InterPro" id="IPR050698">
    <property type="entry name" value="MBL"/>
</dbReference>
<evidence type="ECO:0000256" key="4">
    <source>
        <dbReference type="ARBA" id="ARBA00022664"/>
    </source>
</evidence>
<dbReference type="InterPro" id="IPR021718">
    <property type="entry name" value="CPSF73-100_C"/>
</dbReference>
<evidence type="ECO:0000259" key="13">
    <source>
        <dbReference type="SMART" id="SM01027"/>
    </source>
</evidence>
<dbReference type="SUPFAM" id="SSF56281">
    <property type="entry name" value="Metallo-hydrolase/oxidoreductase"/>
    <property type="match status" value="1"/>
</dbReference>
<dbReference type="Gene3D" id="3.40.50.10890">
    <property type="match status" value="1"/>
</dbReference>
<comment type="caution">
    <text evidence="15">The sequence shown here is derived from an EMBL/GenBank/DDBJ whole genome shotgun (WGS) entry which is preliminary data.</text>
</comment>
<dbReference type="GO" id="GO:0003723">
    <property type="term" value="F:RNA binding"/>
    <property type="evidence" value="ECO:0007669"/>
    <property type="project" value="TreeGrafter"/>
</dbReference>
<comment type="similarity">
    <text evidence="2">Belongs to the metallo-beta-lactamase superfamily. RNA-metabolizing metallo-beta-lactamase-like family. CPSF2/YSH1 subfamily.</text>
</comment>
<evidence type="ECO:0000256" key="5">
    <source>
        <dbReference type="ARBA" id="ARBA00022722"/>
    </source>
</evidence>
<dbReference type="Pfam" id="PF11718">
    <property type="entry name" value="CPSF73-100_C"/>
    <property type="match status" value="1"/>
</dbReference>
<keyword evidence="6" id="KW-0378">Hydrolase</keyword>
<feature type="domain" description="Pre-mRNA 3'-end-processing endonuclease polyadenylation factor C-term" evidence="14">
    <location>
        <begin position="480"/>
        <end position="709"/>
    </location>
</feature>
<dbReference type="SMART" id="SM01027">
    <property type="entry name" value="Beta-Casp"/>
    <property type="match status" value="1"/>
</dbReference>
<evidence type="ECO:0000256" key="2">
    <source>
        <dbReference type="ARBA" id="ARBA00010624"/>
    </source>
</evidence>
<dbReference type="EMBL" id="JADGKB010000117">
    <property type="protein sequence ID" value="KAJ3253175.1"/>
    <property type="molecule type" value="Genomic_DNA"/>
</dbReference>
<evidence type="ECO:0000256" key="11">
    <source>
        <dbReference type="SAM" id="MobiDB-lite"/>
    </source>
</evidence>
<dbReference type="GO" id="GO:0004534">
    <property type="term" value="F:5'-3' RNA exonuclease activity"/>
    <property type="evidence" value="ECO:0007669"/>
    <property type="project" value="TreeGrafter"/>
</dbReference>
<evidence type="ECO:0000256" key="10">
    <source>
        <dbReference type="ARBA" id="ARBA00075008"/>
    </source>
</evidence>
<dbReference type="Pfam" id="PF10996">
    <property type="entry name" value="Beta-Casp"/>
    <property type="match status" value="1"/>
</dbReference>
<dbReference type="InterPro" id="IPR036866">
    <property type="entry name" value="RibonucZ/Hydroxyglut_hydro"/>
</dbReference>
<gene>
    <name evidence="15" type="primary">CPSF3</name>
    <name evidence="15" type="ORF">HK103_000816</name>
</gene>
<feature type="compositionally biased region" description="Basic and acidic residues" evidence="11">
    <location>
        <begin position="607"/>
        <end position="621"/>
    </location>
</feature>
<dbReference type="GO" id="GO:0005847">
    <property type="term" value="C:mRNA cleavage and polyadenylation specificity factor complex"/>
    <property type="evidence" value="ECO:0007669"/>
    <property type="project" value="TreeGrafter"/>
</dbReference>
<keyword evidence="5" id="KW-0540">Nuclease</keyword>
<evidence type="ECO:0000259" key="12">
    <source>
        <dbReference type="SMART" id="SM00849"/>
    </source>
</evidence>
<dbReference type="InterPro" id="IPR001279">
    <property type="entry name" value="Metallo-B-lactamas"/>
</dbReference>
<dbReference type="FunFam" id="3.40.50.10890:FF:000001">
    <property type="entry name" value="Cleavage and polyadenylation specificity factor subunit 3"/>
    <property type="match status" value="1"/>
</dbReference>
<dbReference type="InterPro" id="IPR022712">
    <property type="entry name" value="Beta_Casp"/>
</dbReference>
<evidence type="ECO:0000313" key="15">
    <source>
        <dbReference type="EMBL" id="KAJ3253175.1"/>
    </source>
</evidence>
<dbReference type="PANTHER" id="PTHR11203:SF11">
    <property type="entry name" value="CLEAVAGE AND POLYADENYLATION SPECIFICITY FACTOR SUBUNIT 3"/>
    <property type="match status" value="1"/>
</dbReference>
<keyword evidence="7" id="KW-0539">Nucleus</keyword>
<organism evidence="15 16">
    <name type="scientific">Boothiomyces macroporosus</name>
    <dbReference type="NCBI Taxonomy" id="261099"/>
    <lineage>
        <taxon>Eukaryota</taxon>
        <taxon>Fungi</taxon>
        <taxon>Fungi incertae sedis</taxon>
        <taxon>Chytridiomycota</taxon>
        <taxon>Chytridiomycota incertae sedis</taxon>
        <taxon>Chytridiomycetes</taxon>
        <taxon>Rhizophydiales</taxon>
        <taxon>Terramycetaceae</taxon>
        <taxon>Boothiomyces</taxon>
    </lineage>
</organism>
<accession>A0AAD5Y184</accession>
<dbReference type="CDD" id="cd16292">
    <property type="entry name" value="CPSF3-like_MBL-fold"/>
    <property type="match status" value="1"/>
</dbReference>
<feature type="domain" description="Metallo-beta-lactamase" evidence="12">
    <location>
        <begin position="34"/>
        <end position="240"/>
    </location>
</feature>
<dbReference type="SMART" id="SM00849">
    <property type="entry name" value="Lactamase_B"/>
    <property type="match status" value="1"/>
</dbReference>
<evidence type="ECO:0000256" key="7">
    <source>
        <dbReference type="ARBA" id="ARBA00023242"/>
    </source>
</evidence>
<evidence type="ECO:0000259" key="14">
    <source>
        <dbReference type="SMART" id="SM01098"/>
    </source>
</evidence>
<sequence>MASLKRKEPPSEVPVADENDILKVTPLGAGNEVGRSCILLQFKGKTIMLDCGLHPSYTGLSALPFIDEVDLSAIDLLLVTHFHVDHAAGVPYLMEKTAFRGKVYMTHPTKAIYKWLLSDYVKISSLSPEDQLYDENDLARSFERINVIDYHQEVEVGGIKFSAWSAGHVLGACMFLIEIAGVKILYTGDYSREEDRHLMAAEKPPNIVPEVLICESTYGVQSHEPRFDRETRFTRIVHTIVKRGGRCLLPVFALGRAQELLLILDEYWQTHPDLHDVPIYYASSLAKKCMTVFQTYTNMMNARIREIAKTTNPFQFKHISNLKSISHFDDVGPCVMMASPGMLQSGLSRELLELWCSDKRNGVIIPGYVLEGTLGKEILTEPEEFESMNGGKLPLNLSVDYISFSAHVDYKENSEFIQDILVHGESNEMGRLRSALQSRYAEKEIPLQIYTPRNCETVELHFRGEKTAKVIGELAVEAPVEDAIVKGVLVQKDFTFQLIAPSQLVEFTELVTVPVIQKQSVVSHAPIGLIKWHLEQMFGQLEQTKEGNYKIFGAVTLIPGEKQKIFLEWESHPINDMIADSALVVILQADSSPASVKEEGIDNTPVKQEKDESKPKAGYPKDYKPLPEKIHSLADIIPRFLGLQFGEEHVEKMEAEEPELRWKVKVDNDEALVTIHAKDKSWSVESEAEDFKRRVMVNVGRTLKTCLPLKETWILSD</sequence>
<dbReference type="Proteomes" id="UP001210925">
    <property type="component" value="Unassembled WGS sequence"/>
</dbReference>
<dbReference type="PANTHER" id="PTHR11203">
    <property type="entry name" value="CLEAVAGE AND POLYADENYLATION SPECIFICITY FACTOR FAMILY MEMBER"/>
    <property type="match status" value="1"/>
</dbReference>
<dbReference type="GO" id="GO:0006398">
    <property type="term" value="P:mRNA 3'-end processing by stem-loop binding and cleavage"/>
    <property type="evidence" value="ECO:0007669"/>
    <property type="project" value="TreeGrafter"/>
</dbReference>
<evidence type="ECO:0000256" key="6">
    <source>
        <dbReference type="ARBA" id="ARBA00022801"/>
    </source>
</evidence>
<keyword evidence="4" id="KW-0507">mRNA processing</keyword>
<evidence type="ECO:0000313" key="16">
    <source>
        <dbReference type="Proteomes" id="UP001210925"/>
    </source>
</evidence>
<dbReference type="Pfam" id="PF16661">
    <property type="entry name" value="Lactamase_B_6"/>
    <property type="match status" value="1"/>
</dbReference>
<reference evidence="15" key="1">
    <citation type="submission" date="2020-05" db="EMBL/GenBank/DDBJ databases">
        <title>Phylogenomic resolution of chytrid fungi.</title>
        <authorList>
            <person name="Stajich J.E."/>
            <person name="Amses K."/>
            <person name="Simmons R."/>
            <person name="Seto K."/>
            <person name="Myers J."/>
            <person name="Bonds A."/>
            <person name="Quandt C.A."/>
            <person name="Barry K."/>
            <person name="Liu P."/>
            <person name="Grigoriev I."/>
            <person name="Longcore J.E."/>
            <person name="James T.Y."/>
        </authorList>
    </citation>
    <scope>NUCLEOTIDE SEQUENCE</scope>
    <source>
        <strain evidence="15">PLAUS21</strain>
    </source>
</reference>
<name>A0AAD5Y184_9FUNG</name>
<dbReference type="GO" id="GO:0004521">
    <property type="term" value="F:RNA endonuclease activity"/>
    <property type="evidence" value="ECO:0007669"/>
    <property type="project" value="TreeGrafter"/>
</dbReference>
<proteinExistence type="inferred from homology"/>
<feature type="region of interest" description="Disordered" evidence="11">
    <location>
        <begin position="596"/>
        <end position="621"/>
    </location>
</feature>
<dbReference type="SMART" id="SM01098">
    <property type="entry name" value="CPSF73-100_C"/>
    <property type="match status" value="1"/>
</dbReference>
<keyword evidence="16" id="KW-1185">Reference proteome</keyword>
<dbReference type="Gene3D" id="3.60.15.10">
    <property type="entry name" value="Ribonuclease Z/Hydroxyacylglutathione hydrolase-like"/>
    <property type="match status" value="1"/>
</dbReference>